<dbReference type="GO" id="GO:0006412">
    <property type="term" value="P:translation"/>
    <property type="evidence" value="ECO:0007669"/>
    <property type="project" value="InterPro"/>
</dbReference>
<evidence type="ECO:0000313" key="5">
    <source>
        <dbReference type="Proteomes" id="UP000828251"/>
    </source>
</evidence>
<dbReference type="SUPFAM" id="SSF53137">
    <property type="entry name" value="Translational machinery components"/>
    <property type="match status" value="1"/>
</dbReference>
<dbReference type="AlphaFoldDB" id="A0A9D3ZSF8"/>
<keyword evidence="5" id="KW-1185">Reference proteome</keyword>
<comment type="similarity">
    <text evidence="1">Belongs to the universal ribosomal protein uS11 family.</text>
</comment>
<reference evidence="4 5" key="1">
    <citation type="journal article" date="2021" name="Plant Biotechnol. J.">
        <title>Multi-omics assisted identification of the key and species-specific regulatory components of drought-tolerant mechanisms in Gossypium stocksii.</title>
        <authorList>
            <person name="Yu D."/>
            <person name="Ke L."/>
            <person name="Zhang D."/>
            <person name="Wu Y."/>
            <person name="Sun Y."/>
            <person name="Mei J."/>
            <person name="Sun J."/>
            <person name="Sun Y."/>
        </authorList>
    </citation>
    <scope>NUCLEOTIDE SEQUENCE [LARGE SCALE GENOMIC DNA]</scope>
    <source>
        <strain evidence="5">cv. E1</strain>
        <tissue evidence="4">Leaf</tissue>
    </source>
</reference>
<organism evidence="4 5">
    <name type="scientific">Gossypium stocksii</name>
    <dbReference type="NCBI Taxonomy" id="47602"/>
    <lineage>
        <taxon>Eukaryota</taxon>
        <taxon>Viridiplantae</taxon>
        <taxon>Streptophyta</taxon>
        <taxon>Embryophyta</taxon>
        <taxon>Tracheophyta</taxon>
        <taxon>Spermatophyta</taxon>
        <taxon>Magnoliopsida</taxon>
        <taxon>eudicotyledons</taxon>
        <taxon>Gunneridae</taxon>
        <taxon>Pentapetalae</taxon>
        <taxon>rosids</taxon>
        <taxon>malvids</taxon>
        <taxon>Malvales</taxon>
        <taxon>Malvaceae</taxon>
        <taxon>Malvoideae</taxon>
        <taxon>Gossypium</taxon>
    </lineage>
</organism>
<dbReference type="GO" id="GO:0003735">
    <property type="term" value="F:structural constituent of ribosome"/>
    <property type="evidence" value="ECO:0007669"/>
    <property type="project" value="InterPro"/>
</dbReference>
<evidence type="ECO:0000313" key="4">
    <source>
        <dbReference type="EMBL" id="KAH1063773.1"/>
    </source>
</evidence>
<dbReference type="Gene3D" id="3.30.420.80">
    <property type="entry name" value="Ribosomal protein S11"/>
    <property type="match status" value="1"/>
</dbReference>
<dbReference type="GO" id="GO:0005840">
    <property type="term" value="C:ribosome"/>
    <property type="evidence" value="ECO:0007669"/>
    <property type="project" value="UniProtKB-KW"/>
</dbReference>
<dbReference type="OrthoDB" id="1677536at2759"/>
<keyword evidence="2" id="KW-0689">Ribosomal protein</keyword>
<name>A0A9D3ZSF8_9ROSI</name>
<dbReference type="EMBL" id="JAIQCV010000009">
    <property type="protein sequence ID" value="KAH1063773.1"/>
    <property type="molecule type" value="Genomic_DNA"/>
</dbReference>
<dbReference type="InterPro" id="IPR036967">
    <property type="entry name" value="Ribosomal_uS11_sf"/>
</dbReference>
<dbReference type="PANTHER" id="PTHR11759">
    <property type="entry name" value="40S RIBOSOMAL PROTEIN S14/30S RIBOSOMAL PROTEIN S11"/>
    <property type="match status" value="1"/>
</dbReference>
<keyword evidence="3" id="KW-0687">Ribonucleoprotein</keyword>
<comment type="caution">
    <text evidence="4">The sequence shown here is derived from an EMBL/GenBank/DDBJ whole genome shotgun (WGS) entry which is preliminary data.</text>
</comment>
<proteinExistence type="inferred from homology"/>
<sequence>MSRRKVREPKEETTTLGPAIRDGEHVFSVAHIFVSFNDTFIVSGMNVKVDGDESSPYAAMFAAQDVFQRCKRMLRPFRLIAPKEKTLEEGEGYKLAHYVLANLSF</sequence>
<evidence type="ECO:0000256" key="2">
    <source>
        <dbReference type="ARBA" id="ARBA00022980"/>
    </source>
</evidence>
<dbReference type="GO" id="GO:1990904">
    <property type="term" value="C:ribonucleoprotein complex"/>
    <property type="evidence" value="ECO:0007669"/>
    <property type="project" value="UniProtKB-KW"/>
</dbReference>
<protein>
    <submittedName>
        <fullName evidence="4">Uncharacterized protein</fullName>
    </submittedName>
</protein>
<dbReference type="Proteomes" id="UP000828251">
    <property type="component" value="Unassembled WGS sequence"/>
</dbReference>
<gene>
    <name evidence="4" type="ORF">J1N35_028760</name>
</gene>
<evidence type="ECO:0000256" key="1">
    <source>
        <dbReference type="ARBA" id="ARBA00006194"/>
    </source>
</evidence>
<accession>A0A9D3ZSF8</accession>
<evidence type="ECO:0000256" key="3">
    <source>
        <dbReference type="ARBA" id="ARBA00023274"/>
    </source>
</evidence>
<dbReference type="InterPro" id="IPR001971">
    <property type="entry name" value="Ribosomal_uS11"/>
</dbReference>